<evidence type="ECO:0000313" key="4">
    <source>
        <dbReference type="Proteomes" id="UP000612055"/>
    </source>
</evidence>
<keyword evidence="2" id="KW-1133">Transmembrane helix</keyword>
<evidence type="ECO:0000256" key="2">
    <source>
        <dbReference type="SAM" id="Phobius"/>
    </source>
</evidence>
<keyword evidence="4" id="KW-1185">Reference proteome</keyword>
<feature type="transmembrane region" description="Helical" evidence="2">
    <location>
        <begin position="27"/>
        <end position="48"/>
    </location>
</feature>
<evidence type="ECO:0000256" key="1">
    <source>
        <dbReference type="SAM" id="MobiDB-lite"/>
    </source>
</evidence>
<dbReference type="OrthoDB" id="533004at2759"/>
<evidence type="ECO:0000313" key="3">
    <source>
        <dbReference type="EMBL" id="KAG2493707.1"/>
    </source>
</evidence>
<name>A0A836BZ90_9CHLO</name>
<proteinExistence type="predicted"/>
<organism evidence="3 4">
    <name type="scientific">Edaphochlamys debaryana</name>
    <dbReference type="NCBI Taxonomy" id="47281"/>
    <lineage>
        <taxon>Eukaryota</taxon>
        <taxon>Viridiplantae</taxon>
        <taxon>Chlorophyta</taxon>
        <taxon>core chlorophytes</taxon>
        <taxon>Chlorophyceae</taxon>
        <taxon>CS clade</taxon>
        <taxon>Chlamydomonadales</taxon>
        <taxon>Chlamydomonadales incertae sedis</taxon>
        <taxon>Edaphochlamys</taxon>
    </lineage>
</organism>
<dbReference type="EMBL" id="JAEHOE010000036">
    <property type="protein sequence ID" value="KAG2493707.1"/>
    <property type="molecule type" value="Genomic_DNA"/>
</dbReference>
<feature type="compositionally biased region" description="Gly residues" evidence="1">
    <location>
        <begin position="229"/>
        <end position="242"/>
    </location>
</feature>
<feature type="region of interest" description="Disordered" evidence="1">
    <location>
        <begin position="208"/>
        <end position="250"/>
    </location>
</feature>
<sequence>MAALEVLGDTQADQQVLLSQSVVATSVLYMIYGCIMYGLALWYTLLELELDTEGNLRDKLQLFQMANIGVRCCWWAIMTWLVALIAGCAIFGVYISTTLFYIQETLVNQETLPVPDRNPVYPECPTSCLDLWRINFIDVPKSKSCRCQPDTLTAAVGWLDDAQGNIPGCLVGAFFMYIVGGFWRAMIGKQYATIQKCQDVAGRLAGGGAAPAAKSSRADQYQPVPTAGRGRGGPGGRAGPGRGRGRSNAV</sequence>
<comment type="caution">
    <text evidence="3">The sequence shown here is derived from an EMBL/GenBank/DDBJ whole genome shotgun (WGS) entry which is preliminary data.</text>
</comment>
<protein>
    <submittedName>
        <fullName evidence="3">Uncharacterized protein</fullName>
    </submittedName>
</protein>
<accession>A0A836BZ90</accession>
<feature type="transmembrane region" description="Helical" evidence="2">
    <location>
        <begin position="165"/>
        <end position="186"/>
    </location>
</feature>
<feature type="transmembrane region" description="Helical" evidence="2">
    <location>
        <begin position="68"/>
        <end position="95"/>
    </location>
</feature>
<dbReference type="Proteomes" id="UP000612055">
    <property type="component" value="Unassembled WGS sequence"/>
</dbReference>
<gene>
    <name evidence="3" type="ORF">HYH03_008221</name>
</gene>
<keyword evidence="2" id="KW-0472">Membrane</keyword>
<dbReference type="AlphaFoldDB" id="A0A836BZ90"/>
<reference evidence="3" key="1">
    <citation type="journal article" date="2020" name="bioRxiv">
        <title>Comparative genomics of Chlamydomonas.</title>
        <authorList>
            <person name="Craig R.J."/>
            <person name="Hasan A.R."/>
            <person name="Ness R.W."/>
            <person name="Keightley P.D."/>
        </authorList>
    </citation>
    <scope>NUCLEOTIDE SEQUENCE</scope>
    <source>
        <strain evidence="3">CCAP 11/70</strain>
    </source>
</reference>
<keyword evidence="2" id="KW-0812">Transmembrane</keyword>